<gene>
    <name evidence="1" type="ORF">LEP1GSC016_1352</name>
</gene>
<comment type="caution">
    <text evidence="1">The sequence shown here is derived from an EMBL/GenBank/DDBJ whole genome shotgun (WGS) entry which is preliminary data.</text>
</comment>
<dbReference type="PATRIC" id="fig|1218567.3.peg.105"/>
<dbReference type="AlphaFoldDB" id="M6CFL9"/>
<sequence length="56" mass="6042">MKISVKKLKPNAELPVLQIVYVGGVGYDVHAFLDTSFILEPGKVFLVPTGLLFAAP</sequence>
<dbReference type="InterPro" id="IPR036157">
    <property type="entry name" value="dUTPase-like_sf"/>
</dbReference>
<organism evidence="1 2">
    <name type="scientific">Leptospira borgpetersenii serovar Hardjo-bovis str. Sponselee</name>
    <dbReference type="NCBI Taxonomy" id="1303729"/>
    <lineage>
        <taxon>Bacteria</taxon>
        <taxon>Pseudomonadati</taxon>
        <taxon>Spirochaetota</taxon>
        <taxon>Spirochaetia</taxon>
        <taxon>Leptospirales</taxon>
        <taxon>Leptospiraceae</taxon>
        <taxon>Leptospira</taxon>
    </lineage>
</organism>
<accession>M6CFL9</accession>
<dbReference type="Proteomes" id="UP000011873">
    <property type="component" value="Unassembled WGS sequence"/>
</dbReference>
<dbReference type="Gene3D" id="2.70.40.10">
    <property type="match status" value="1"/>
</dbReference>
<protein>
    <submittedName>
        <fullName evidence="1">Uncharacterized protein</fullName>
    </submittedName>
</protein>
<dbReference type="SUPFAM" id="SSF51283">
    <property type="entry name" value="dUTPase-like"/>
    <property type="match status" value="1"/>
</dbReference>
<evidence type="ECO:0000313" key="1">
    <source>
        <dbReference type="EMBL" id="EMJ85050.1"/>
    </source>
</evidence>
<reference evidence="1 2" key="1">
    <citation type="submission" date="2013-01" db="EMBL/GenBank/DDBJ databases">
        <authorList>
            <person name="Harkins D.M."/>
            <person name="Durkin A.S."/>
            <person name="Brinkac L.M."/>
            <person name="Haft D.H."/>
            <person name="Selengut J.D."/>
            <person name="Sanka R."/>
            <person name="DePew J."/>
            <person name="Purushe J."/>
            <person name="Galloway R.L."/>
            <person name="Vinetz J.M."/>
            <person name="Sutton G.G."/>
            <person name="Nierman W.C."/>
            <person name="Fouts D.E."/>
        </authorList>
    </citation>
    <scope>NUCLEOTIDE SEQUENCE [LARGE SCALE GENOMIC DNA]</scope>
    <source>
        <strain evidence="1 2">Sponselee CDC</strain>
    </source>
</reference>
<name>M6CFL9_LEPBO</name>
<proteinExistence type="predicted"/>
<evidence type="ECO:0000313" key="2">
    <source>
        <dbReference type="Proteomes" id="UP000011873"/>
    </source>
</evidence>
<dbReference type="EMBL" id="ANMU01000005">
    <property type="protein sequence ID" value="EMJ85050.1"/>
    <property type="molecule type" value="Genomic_DNA"/>
</dbReference>